<keyword evidence="10" id="KW-0732">Signal</keyword>
<organism evidence="11 12">
    <name type="scientific">Ignelater luminosus</name>
    <name type="common">Cucubano</name>
    <name type="synonym">Pyrophorus luminosus</name>
    <dbReference type="NCBI Taxonomy" id="2038154"/>
    <lineage>
        <taxon>Eukaryota</taxon>
        <taxon>Metazoa</taxon>
        <taxon>Ecdysozoa</taxon>
        <taxon>Arthropoda</taxon>
        <taxon>Hexapoda</taxon>
        <taxon>Insecta</taxon>
        <taxon>Pterygota</taxon>
        <taxon>Neoptera</taxon>
        <taxon>Endopterygota</taxon>
        <taxon>Coleoptera</taxon>
        <taxon>Polyphaga</taxon>
        <taxon>Elateriformia</taxon>
        <taxon>Elateroidea</taxon>
        <taxon>Elateridae</taxon>
        <taxon>Agrypninae</taxon>
        <taxon>Pyrophorini</taxon>
        <taxon>Ignelater</taxon>
    </lineage>
</organism>
<dbReference type="OrthoDB" id="6714888at2759"/>
<protein>
    <recommendedName>
        <fullName evidence="13">Ionotropic receptor</fullName>
    </recommendedName>
</protein>
<feature type="transmembrane region" description="Helical" evidence="9">
    <location>
        <begin position="354"/>
        <end position="372"/>
    </location>
</feature>
<keyword evidence="4 9" id="KW-1133">Transmembrane helix</keyword>
<dbReference type="PANTHER" id="PTHR42643:SF24">
    <property type="entry name" value="IONOTROPIC RECEPTOR 60A"/>
    <property type="match status" value="1"/>
</dbReference>
<dbReference type="AlphaFoldDB" id="A0A8K0CYJ5"/>
<feature type="signal peptide" evidence="10">
    <location>
        <begin position="1"/>
        <end position="19"/>
    </location>
</feature>
<evidence type="ECO:0000256" key="6">
    <source>
        <dbReference type="ARBA" id="ARBA00023170"/>
    </source>
</evidence>
<evidence type="ECO:0000256" key="7">
    <source>
        <dbReference type="ARBA" id="ARBA00023180"/>
    </source>
</evidence>
<keyword evidence="5 9" id="KW-0472">Membrane</keyword>
<evidence type="ECO:0000256" key="8">
    <source>
        <dbReference type="SAM" id="MobiDB-lite"/>
    </source>
</evidence>
<dbReference type="InterPro" id="IPR052192">
    <property type="entry name" value="Insect_Ionotropic_Sensory_Rcpt"/>
</dbReference>
<feature type="chain" id="PRO_5035428782" description="Ionotropic receptor" evidence="10">
    <location>
        <begin position="20"/>
        <end position="584"/>
    </location>
</feature>
<dbReference type="Gene3D" id="1.10.287.70">
    <property type="match status" value="1"/>
</dbReference>
<gene>
    <name evidence="11" type="ORF">ILUMI_12241</name>
</gene>
<evidence type="ECO:0000313" key="11">
    <source>
        <dbReference type="EMBL" id="KAF2893931.1"/>
    </source>
</evidence>
<evidence type="ECO:0000256" key="4">
    <source>
        <dbReference type="ARBA" id="ARBA00022989"/>
    </source>
</evidence>
<evidence type="ECO:0000256" key="2">
    <source>
        <dbReference type="ARBA" id="ARBA00022475"/>
    </source>
</evidence>
<dbReference type="PANTHER" id="PTHR42643">
    <property type="entry name" value="IONOTROPIC RECEPTOR 20A-RELATED"/>
    <property type="match status" value="1"/>
</dbReference>
<evidence type="ECO:0000256" key="9">
    <source>
        <dbReference type="SAM" id="Phobius"/>
    </source>
</evidence>
<keyword evidence="2" id="KW-1003">Cell membrane</keyword>
<feature type="transmembrane region" description="Helical" evidence="9">
    <location>
        <begin position="298"/>
        <end position="316"/>
    </location>
</feature>
<comment type="caution">
    <text evidence="11">The sequence shown here is derived from an EMBL/GenBank/DDBJ whole genome shotgun (WGS) entry which is preliminary data.</text>
</comment>
<comment type="subcellular location">
    <subcellularLocation>
        <location evidence="1">Cell membrane</location>
        <topology evidence="1">Multi-pass membrane protein</topology>
    </subcellularLocation>
</comment>
<keyword evidence="7" id="KW-0325">Glycoprotein</keyword>
<name>A0A8K0CYJ5_IGNLU</name>
<keyword evidence="3 9" id="KW-0812">Transmembrane</keyword>
<evidence type="ECO:0000256" key="3">
    <source>
        <dbReference type="ARBA" id="ARBA00022692"/>
    </source>
</evidence>
<evidence type="ECO:0000256" key="5">
    <source>
        <dbReference type="ARBA" id="ARBA00023136"/>
    </source>
</evidence>
<feature type="region of interest" description="Disordered" evidence="8">
    <location>
        <begin position="552"/>
        <end position="584"/>
    </location>
</feature>
<dbReference type="EMBL" id="VTPC01007531">
    <property type="protein sequence ID" value="KAF2893931.1"/>
    <property type="molecule type" value="Genomic_DNA"/>
</dbReference>
<keyword evidence="12" id="KW-1185">Reference proteome</keyword>
<keyword evidence="6" id="KW-0675">Receptor</keyword>
<accession>A0A8K0CYJ5</accession>
<dbReference type="Proteomes" id="UP000801492">
    <property type="component" value="Unassembled WGS sequence"/>
</dbReference>
<evidence type="ECO:0008006" key="13">
    <source>
        <dbReference type="Google" id="ProtNLM"/>
    </source>
</evidence>
<evidence type="ECO:0000256" key="1">
    <source>
        <dbReference type="ARBA" id="ARBA00004651"/>
    </source>
</evidence>
<evidence type="ECO:0000313" key="12">
    <source>
        <dbReference type="Proteomes" id="UP000801492"/>
    </source>
</evidence>
<reference evidence="11" key="1">
    <citation type="submission" date="2019-08" db="EMBL/GenBank/DDBJ databases">
        <title>The genome of the North American firefly Photinus pyralis.</title>
        <authorList>
            <consortium name="Photinus pyralis genome working group"/>
            <person name="Fallon T.R."/>
            <person name="Sander Lower S.E."/>
            <person name="Weng J.-K."/>
        </authorList>
    </citation>
    <scope>NUCLEOTIDE SEQUENCE</scope>
    <source>
        <strain evidence="11">TRF0915ILg1</strain>
        <tissue evidence="11">Whole body</tissue>
    </source>
</reference>
<evidence type="ECO:0000256" key="10">
    <source>
        <dbReference type="SAM" id="SignalP"/>
    </source>
</evidence>
<dbReference type="GO" id="GO:0005886">
    <property type="term" value="C:plasma membrane"/>
    <property type="evidence" value="ECO:0007669"/>
    <property type="project" value="UniProtKB-SubCell"/>
</dbReference>
<proteinExistence type="predicted"/>
<sequence length="584" mass="67012">MKSFCEFLLITFIFNIINSDVKLANKKYLQKSLSHLLQKLISPEETLQFIYDDSKDCQQLTNISNPYSITHINESIRGSLKLYNTYVIFTTNHTSFDETLTKLQQSNIWNPSNSPRGKFILVTSSYIDTRIVSDIFHKYGIVKFSLLRKLRYQKYYKSGKSIILSFNIQDQEYLICYTSIPTIEERAIKMILPYPVNLSTTKAPEFKAIFGLGLYFLNIIGEIFQMEVSQVLTNDTATLMYNKSSDIYVLLSTTRDVKLYEEYDVCNYLFRDIMAWAVPAAENISTFKTIANTLDVKVWLAIIAILIAESILWWLFSKSLKTQAKLVDFETCTLSSFFITLGGSSQILPKTNSLRVLLVFYLFYSMQVSTIFQGKLFSGLTDPNLEHGITTMEELTESSLPMIGSPKTKDLTSRYFSNDTVLSKILTKLIVQHPINMTNNLINIVRFRNCSTLMGKAMLYYCYPGFKPLVHLIERNTGIIEFELNLAIKKGHYFLEILNKFSRRVMESGINSKMFSDATAGYSNQVIENNAEENLQLHVEFQNCTTHNKKSRPWKLNSRKEHQDDSTDEAVVGLDLNSKLGGRS</sequence>